<evidence type="ECO:0000256" key="4">
    <source>
        <dbReference type="ARBA" id="ARBA00011245"/>
    </source>
</evidence>
<proteinExistence type="inferred from homology"/>
<keyword evidence="9 15" id="KW-0862">Zinc</keyword>
<evidence type="ECO:0000256" key="12">
    <source>
        <dbReference type="ARBA" id="ARBA00023146"/>
    </source>
</evidence>
<evidence type="ECO:0000256" key="2">
    <source>
        <dbReference type="ARBA" id="ARBA00004496"/>
    </source>
</evidence>
<keyword evidence="8 15" id="KW-0547">Nucleotide-binding</keyword>
<feature type="binding site" evidence="15">
    <location>
        <position position="603"/>
    </location>
    <ligand>
        <name>ATP</name>
        <dbReference type="ChEBI" id="CHEBI:30616"/>
    </ligand>
</feature>
<feature type="short sequence motif" description="'KMSKS' region" evidence="15">
    <location>
        <begin position="600"/>
        <end position="604"/>
    </location>
</feature>
<evidence type="ECO:0000256" key="11">
    <source>
        <dbReference type="ARBA" id="ARBA00022917"/>
    </source>
</evidence>
<dbReference type="AlphaFoldDB" id="A7NG68"/>
<dbReference type="KEGG" id="rca:Rcas_0322"/>
<dbReference type="RefSeq" id="WP_011997859.1">
    <property type="nucleotide sequence ID" value="NC_009767.1"/>
</dbReference>
<name>A7NG68_ROSCS</name>
<evidence type="ECO:0000256" key="3">
    <source>
        <dbReference type="ARBA" id="ARBA00007078"/>
    </source>
</evidence>
<feature type="domain" description="Aminoacyl-tRNA synthetase class Ia" evidence="16">
    <location>
        <begin position="18"/>
        <end position="631"/>
    </location>
</feature>
<organism evidence="18 19">
    <name type="scientific">Roseiflexus castenholzii (strain DSM 13941 / HLO8)</name>
    <dbReference type="NCBI Taxonomy" id="383372"/>
    <lineage>
        <taxon>Bacteria</taxon>
        <taxon>Bacillati</taxon>
        <taxon>Chloroflexota</taxon>
        <taxon>Chloroflexia</taxon>
        <taxon>Chloroflexales</taxon>
        <taxon>Roseiflexineae</taxon>
        <taxon>Roseiflexaceae</taxon>
        <taxon>Roseiflexus</taxon>
    </lineage>
</organism>
<comment type="domain">
    <text evidence="15">IleRS has two distinct active sites: one for aminoacylation and one for editing. The misactivated valine is translocated from the active site to the editing site, which sterically excludes the correctly activated isoleucine. The single editing site contains two valyl binding pockets, one specific for each substrate (Val-AMP or Val-tRNA(Ile)).</text>
</comment>
<dbReference type="NCBIfam" id="TIGR00392">
    <property type="entry name" value="ileS"/>
    <property type="match status" value="1"/>
</dbReference>
<dbReference type="GO" id="GO:0008270">
    <property type="term" value="F:zinc ion binding"/>
    <property type="evidence" value="ECO:0007669"/>
    <property type="project" value="UniProtKB-UniRule"/>
</dbReference>
<dbReference type="GO" id="GO:0004822">
    <property type="term" value="F:isoleucine-tRNA ligase activity"/>
    <property type="evidence" value="ECO:0007669"/>
    <property type="project" value="UniProtKB-UniRule"/>
</dbReference>
<evidence type="ECO:0000256" key="15">
    <source>
        <dbReference type="HAMAP-Rule" id="MF_02003"/>
    </source>
</evidence>
<keyword evidence="10 15" id="KW-0067">ATP-binding</keyword>
<dbReference type="InterPro" id="IPR002301">
    <property type="entry name" value="Ile-tRNA-ligase"/>
</dbReference>
<dbReference type="SUPFAM" id="SSF47323">
    <property type="entry name" value="Anticodon-binding domain of a subclass of class I aminoacyl-tRNA synthetases"/>
    <property type="match status" value="1"/>
</dbReference>
<dbReference type="GO" id="GO:0006428">
    <property type="term" value="P:isoleucyl-tRNA aminoacylation"/>
    <property type="evidence" value="ECO:0007669"/>
    <property type="project" value="UniProtKB-UniRule"/>
</dbReference>
<dbReference type="InterPro" id="IPR009080">
    <property type="entry name" value="tRNAsynth_Ia_anticodon-bd"/>
</dbReference>
<gene>
    <name evidence="15" type="primary">ileS</name>
    <name evidence="18" type="ordered locus">Rcas_0322</name>
</gene>
<keyword evidence="11 15" id="KW-0648">Protein biosynthesis</keyword>
<evidence type="ECO:0000256" key="6">
    <source>
        <dbReference type="ARBA" id="ARBA00022598"/>
    </source>
</evidence>
<dbReference type="FunFam" id="3.40.50.620:FF:000063">
    <property type="entry name" value="Isoleucine--tRNA ligase"/>
    <property type="match status" value="1"/>
</dbReference>
<feature type="short sequence motif" description="'HIGH' region" evidence="15">
    <location>
        <begin position="47"/>
        <end position="57"/>
    </location>
</feature>
<comment type="subcellular location">
    <subcellularLocation>
        <location evidence="2 15">Cytoplasm</location>
    </subcellularLocation>
</comment>
<dbReference type="CDD" id="cd00818">
    <property type="entry name" value="IleRS_core"/>
    <property type="match status" value="1"/>
</dbReference>
<dbReference type="Gene3D" id="1.10.730.10">
    <property type="entry name" value="Isoleucyl-tRNA Synthetase, Domain 1"/>
    <property type="match status" value="1"/>
</dbReference>
<dbReference type="SUPFAM" id="SSF52374">
    <property type="entry name" value="Nucleotidylyl transferase"/>
    <property type="match status" value="1"/>
</dbReference>
<sequence>MAFQPVDTRVNFPRLEEQILDLWQRKQIVERSLESGDKPFVFYEGPPTANGRPGIHHAISRIFKDVICRYRAMQGYKIIGRREGWDTHGLPVEIEVEKKLGFSGKPDIEKYGVAEFNAQCRQSVWEYIQDWRQFTRRIAYWVSEDAYITYENDYIESLWWIFRQLWDRGLLFRDYKVSMHCPRCGTSLSDHEVSLGFKDDVDDPSVWVKFRVRETSHEALRGASFVAWTTTPWTLPANVALAVKPDAAYVVVSHDGERFVLAEALLHSVLGDGVTVERTFQGADLVGTRYENLFDGVPAPGDTVDWSRAYTVVADDFVSLEDGTGIVHIAPAYGDLEIGRKYGLPTLFSVDLAGNVLPEFASLGFAGKFFKQADPDITRNLKARGLLLRSGRVKHSYPFCWRCDTPLLYYAKRSWYIRTTAMKDRLVANNLLIHWVPEHIRDGRFGNWLENNIDWAVSRERYWGTPIPIWMAEDGYAECIGSLAELEQKVGRTLKDLELHRPYVDEITWVDPQHGLMRRIPDVADCWFDSGAMPIAQWHYPMENTEIYELAKQADYICEAVDQTRGWFYTLHAISTLLFDRPAFKNVICLGHILDAEGQKMSKSRGNVVDPWTVMNEHGADALRWYLFTAAPPGSPRRFSAGLVAESLRKFLLTLWNTYAFFATYANLDGWTPTKDGVDQHLDPATLVPIDRWALARLNSLVRTVTDAFEAYDVTTAARAIEDFVDELSNWYVRRNRRRFWKSEHDRDKQAAYATLYTCLLTVAKLAAPFVPFVAEAIYRNLVGLEGHEGQTDTPESVHLVAWPQVNEALLEERLVADTEVLLKAVSVGRAARRAAGIKVRQPLRELWVRALTPTALEGLRRFEAELRDELNVKAVRYLDSTATLVEYRLKPNLRLVGRKYGKLVPAITAALRDLTGDAARAAAQAVEAGETITLTLEGQAIDLLPEEVLVESSSPEGYAVAEDGGVLVALDTTLTPELTMEGLARELVRNIQDARKDAGFAISDRIIVFLGGADGDAAVEAMLRAWGDYVREETLADDLRLCAPPDHVHTTSLELDEGRTLTIGVSRGGTETRPHGYV</sequence>
<evidence type="ECO:0000313" key="19">
    <source>
        <dbReference type="Proteomes" id="UP000000263"/>
    </source>
</evidence>
<dbReference type="InterPro" id="IPR002300">
    <property type="entry name" value="aa-tRNA-synth_Ia"/>
</dbReference>
<feature type="domain" description="Methionyl/Valyl/Leucyl/Isoleucyl-tRNA synthetase anticodon-binding" evidence="17">
    <location>
        <begin position="691"/>
        <end position="845"/>
    </location>
</feature>
<dbReference type="EC" id="6.1.1.5" evidence="15"/>
<evidence type="ECO:0000256" key="7">
    <source>
        <dbReference type="ARBA" id="ARBA00022723"/>
    </source>
</evidence>
<dbReference type="InterPro" id="IPR009008">
    <property type="entry name" value="Val/Leu/Ile-tRNA-synth_edit"/>
</dbReference>
<comment type="function">
    <text evidence="13 15">Catalyzes the attachment of isoleucine to tRNA(Ile). As IleRS can inadvertently accommodate and process structurally similar amino acids such as valine, to avoid such errors it has two additional distinct tRNA(Ile)-dependent editing activities. One activity is designated as 'pretransfer' editing and involves the hydrolysis of activated Val-AMP. The other activity is designated 'posttransfer' editing and involves deacylation of mischarged Val-tRNA(Ile).</text>
</comment>
<keyword evidence="7 15" id="KW-0479">Metal-binding</keyword>
<keyword evidence="6 15" id="KW-0436">Ligase</keyword>
<dbReference type="GO" id="GO:0000049">
    <property type="term" value="F:tRNA binding"/>
    <property type="evidence" value="ECO:0007669"/>
    <property type="project" value="InterPro"/>
</dbReference>
<dbReference type="InterPro" id="IPR033709">
    <property type="entry name" value="Anticodon_Ile_ABEc"/>
</dbReference>
<comment type="cofactor">
    <cofactor evidence="1 15">
        <name>Zn(2+)</name>
        <dbReference type="ChEBI" id="CHEBI:29105"/>
    </cofactor>
</comment>
<dbReference type="Pfam" id="PF00133">
    <property type="entry name" value="tRNA-synt_1"/>
    <property type="match status" value="1"/>
</dbReference>
<dbReference type="STRING" id="383372.Rcas_0322"/>
<accession>A7NG68</accession>
<dbReference type="eggNOG" id="COG0060">
    <property type="taxonomic scope" value="Bacteria"/>
</dbReference>
<dbReference type="HOGENOM" id="CLU_001493_1_1_0"/>
<comment type="similarity">
    <text evidence="3 15">Belongs to the class-I aminoacyl-tRNA synthetase family. IleS type 2 subfamily.</text>
</comment>
<dbReference type="GO" id="GO:0005524">
    <property type="term" value="F:ATP binding"/>
    <property type="evidence" value="ECO:0007669"/>
    <property type="project" value="UniProtKB-UniRule"/>
</dbReference>
<comment type="catalytic activity">
    <reaction evidence="14 15">
        <text>tRNA(Ile) + L-isoleucine + ATP = L-isoleucyl-tRNA(Ile) + AMP + diphosphate</text>
        <dbReference type="Rhea" id="RHEA:11060"/>
        <dbReference type="Rhea" id="RHEA-COMP:9666"/>
        <dbReference type="Rhea" id="RHEA-COMP:9695"/>
        <dbReference type="ChEBI" id="CHEBI:30616"/>
        <dbReference type="ChEBI" id="CHEBI:33019"/>
        <dbReference type="ChEBI" id="CHEBI:58045"/>
        <dbReference type="ChEBI" id="CHEBI:78442"/>
        <dbReference type="ChEBI" id="CHEBI:78528"/>
        <dbReference type="ChEBI" id="CHEBI:456215"/>
        <dbReference type="EC" id="6.1.1.5"/>
    </reaction>
</comment>
<protein>
    <recommendedName>
        <fullName evidence="15">Isoleucine--tRNA ligase</fullName>
        <ecNumber evidence="15">6.1.1.5</ecNumber>
    </recommendedName>
    <alternativeName>
        <fullName evidence="15">Isoleucyl-tRNA synthetase</fullName>
        <shortName evidence="15">IleRS</shortName>
    </alternativeName>
</protein>
<dbReference type="GO" id="GO:0005737">
    <property type="term" value="C:cytoplasm"/>
    <property type="evidence" value="ECO:0007669"/>
    <property type="project" value="UniProtKB-SubCell"/>
</dbReference>
<evidence type="ECO:0000256" key="10">
    <source>
        <dbReference type="ARBA" id="ARBA00022840"/>
    </source>
</evidence>
<keyword evidence="19" id="KW-1185">Reference proteome</keyword>
<evidence type="ECO:0000256" key="14">
    <source>
        <dbReference type="ARBA" id="ARBA00048359"/>
    </source>
</evidence>
<dbReference type="EMBL" id="CP000804">
    <property type="protein sequence ID" value="ABU56455.1"/>
    <property type="molecule type" value="Genomic_DNA"/>
</dbReference>
<evidence type="ECO:0000256" key="1">
    <source>
        <dbReference type="ARBA" id="ARBA00001947"/>
    </source>
</evidence>
<dbReference type="InterPro" id="IPR014729">
    <property type="entry name" value="Rossmann-like_a/b/a_fold"/>
</dbReference>
<dbReference type="InterPro" id="IPR023586">
    <property type="entry name" value="Ile-tRNA-ligase_type2"/>
</dbReference>
<dbReference type="InterPro" id="IPR013155">
    <property type="entry name" value="M/V/L/I-tRNA-synth_anticd-bd"/>
</dbReference>
<dbReference type="Pfam" id="PF08264">
    <property type="entry name" value="Anticodon_1"/>
    <property type="match status" value="1"/>
</dbReference>
<reference evidence="18 19" key="1">
    <citation type="submission" date="2007-08" db="EMBL/GenBank/DDBJ databases">
        <title>Complete sequence of Roseiflexus castenholzii DSM 13941.</title>
        <authorList>
            <consortium name="US DOE Joint Genome Institute"/>
            <person name="Copeland A."/>
            <person name="Lucas S."/>
            <person name="Lapidus A."/>
            <person name="Barry K."/>
            <person name="Glavina del Rio T."/>
            <person name="Dalin E."/>
            <person name="Tice H."/>
            <person name="Pitluck S."/>
            <person name="Thompson L.S."/>
            <person name="Brettin T."/>
            <person name="Bruce D."/>
            <person name="Detter J.C."/>
            <person name="Han C."/>
            <person name="Tapia R."/>
            <person name="Schmutz J."/>
            <person name="Larimer F."/>
            <person name="Land M."/>
            <person name="Hauser L."/>
            <person name="Kyrpides N."/>
            <person name="Mikhailova N."/>
            <person name="Bryant D.A."/>
            <person name="Hanada S."/>
            <person name="Tsukatani Y."/>
            <person name="Richardson P."/>
        </authorList>
    </citation>
    <scope>NUCLEOTIDE SEQUENCE [LARGE SCALE GENOMIC DNA]</scope>
    <source>
        <strain evidence="19">DSM 13941 / HLO8</strain>
    </source>
</reference>
<dbReference type="PANTHER" id="PTHR42780:SF1">
    <property type="entry name" value="ISOLEUCINE--TRNA LIGASE, CYTOPLASMIC"/>
    <property type="match status" value="1"/>
</dbReference>
<dbReference type="HAMAP" id="MF_02003">
    <property type="entry name" value="Ile_tRNA_synth_type2"/>
    <property type="match status" value="1"/>
</dbReference>
<dbReference type="PANTHER" id="PTHR42780">
    <property type="entry name" value="SOLEUCYL-TRNA SYNTHETASE"/>
    <property type="match status" value="1"/>
</dbReference>
<dbReference type="CDD" id="cd07961">
    <property type="entry name" value="Anticodon_Ia_Ile_ABEc"/>
    <property type="match status" value="1"/>
</dbReference>
<evidence type="ECO:0000259" key="16">
    <source>
        <dbReference type="Pfam" id="PF00133"/>
    </source>
</evidence>
<evidence type="ECO:0000256" key="8">
    <source>
        <dbReference type="ARBA" id="ARBA00022741"/>
    </source>
</evidence>
<evidence type="ECO:0000256" key="5">
    <source>
        <dbReference type="ARBA" id="ARBA00022490"/>
    </source>
</evidence>
<dbReference type="GO" id="GO:0002161">
    <property type="term" value="F:aminoacyl-tRNA deacylase activity"/>
    <property type="evidence" value="ECO:0007669"/>
    <property type="project" value="InterPro"/>
</dbReference>
<comment type="subunit">
    <text evidence="4 15">Monomer.</text>
</comment>
<keyword evidence="5 15" id="KW-0963">Cytoplasm</keyword>
<dbReference type="FunFam" id="3.40.50.620:FF:000075">
    <property type="entry name" value="Isoleucine--tRNA ligase"/>
    <property type="match status" value="1"/>
</dbReference>
<dbReference type="Gene3D" id="3.40.50.620">
    <property type="entry name" value="HUPs"/>
    <property type="match status" value="2"/>
</dbReference>
<dbReference type="PRINTS" id="PR00984">
    <property type="entry name" value="TRNASYNTHILE"/>
</dbReference>
<dbReference type="OrthoDB" id="9810365at2"/>
<dbReference type="Gene3D" id="3.90.740.10">
    <property type="entry name" value="Valyl/Leucyl/Isoleucyl-tRNA synthetase, editing domain"/>
    <property type="match status" value="1"/>
</dbReference>
<dbReference type="SUPFAM" id="SSF50677">
    <property type="entry name" value="ValRS/IleRS/LeuRS editing domain"/>
    <property type="match status" value="1"/>
</dbReference>
<evidence type="ECO:0000256" key="9">
    <source>
        <dbReference type="ARBA" id="ARBA00022833"/>
    </source>
</evidence>
<evidence type="ECO:0000313" key="18">
    <source>
        <dbReference type="EMBL" id="ABU56455.1"/>
    </source>
</evidence>
<dbReference type="Pfam" id="PF19302">
    <property type="entry name" value="DUF5915"/>
    <property type="match status" value="1"/>
</dbReference>
<evidence type="ECO:0000259" key="17">
    <source>
        <dbReference type="Pfam" id="PF08264"/>
    </source>
</evidence>
<keyword evidence="12 15" id="KW-0030">Aminoacyl-tRNA synthetase</keyword>
<evidence type="ECO:0000256" key="13">
    <source>
        <dbReference type="ARBA" id="ARBA00025217"/>
    </source>
</evidence>
<dbReference type="Proteomes" id="UP000000263">
    <property type="component" value="Chromosome"/>
</dbReference>